<dbReference type="InterPro" id="IPR020449">
    <property type="entry name" value="Tscrpt_reg_AraC-type_HTH"/>
</dbReference>
<dbReference type="PANTHER" id="PTHR47894:SF1">
    <property type="entry name" value="HTH-TYPE TRANSCRIPTIONAL REGULATOR VQSM"/>
    <property type="match status" value="1"/>
</dbReference>
<evidence type="ECO:0000256" key="2">
    <source>
        <dbReference type="ARBA" id="ARBA00023125"/>
    </source>
</evidence>
<dbReference type="PROSITE" id="PS01124">
    <property type="entry name" value="HTH_ARAC_FAMILY_2"/>
    <property type="match status" value="1"/>
</dbReference>
<dbReference type="RefSeq" id="WP_267534018.1">
    <property type="nucleotide sequence ID" value="NZ_JAPNKA010000001.1"/>
</dbReference>
<accession>A0ABT4A0E0</accession>
<name>A0ABT4A0E0_9BACT</name>
<dbReference type="Pfam" id="PF12833">
    <property type="entry name" value="HTH_18"/>
    <property type="match status" value="1"/>
</dbReference>
<sequence>MTQPSIQISARLALPQLVLARRRGLDETALCQEAGLDCSLLREPEARIPLSSFEALMEALASRVKEPTLGLELAREFTLEAYGVSGLVLMASPTLREGFERAFRYQRLWEDFERLTLEPCEGGGSIRFLSHEPRRPIHRVLAECILAELLLTTRALTTMPVRPLWVHFEHEPPPDSSAHEDFFGIPVSFGASTTEIAFSNATLDLPLTHANALFLSFFEQQAKAKVEQLPSTSQLSEQVRTVLRGALGGGDSSLVAVAAKLHMSPRSLQRRLKEEGTRYEALLDGLRRELAKVYLDKRLSIAEVSYLLGYANPTVFHRAFKRWTGQSPEHYRARSAGARPSPQLSD</sequence>
<keyword evidence="3" id="KW-0804">Transcription</keyword>
<dbReference type="InterPro" id="IPR009057">
    <property type="entry name" value="Homeodomain-like_sf"/>
</dbReference>
<dbReference type="SUPFAM" id="SSF46689">
    <property type="entry name" value="Homeodomain-like"/>
    <property type="match status" value="1"/>
</dbReference>
<protein>
    <submittedName>
        <fullName evidence="5">AraC family transcriptional regulator</fullName>
    </submittedName>
</protein>
<keyword evidence="1" id="KW-0805">Transcription regulation</keyword>
<dbReference type="EMBL" id="JAPNKA010000001">
    <property type="protein sequence ID" value="MCY1075068.1"/>
    <property type="molecule type" value="Genomic_DNA"/>
</dbReference>
<dbReference type="PANTHER" id="PTHR47894">
    <property type="entry name" value="HTH-TYPE TRANSCRIPTIONAL REGULATOR GADX"/>
    <property type="match status" value="1"/>
</dbReference>
<organism evidence="5 6">
    <name type="scientific">Archangium lansingense</name>
    <dbReference type="NCBI Taxonomy" id="2995310"/>
    <lineage>
        <taxon>Bacteria</taxon>
        <taxon>Pseudomonadati</taxon>
        <taxon>Myxococcota</taxon>
        <taxon>Myxococcia</taxon>
        <taxon>Myxococcales</taxon>
        <taxon>Cystobacterineae</taxon>
        <taxon>Archangiaceae</taxon>
        <taxon>Archangium</taxon>
    </lineage>
</organism>
<feature type="domain" description="HTH araC/xylS-type" evidence="4">
    <location>
        <begin position="237"/>
        <end position="334"/>
    </location>
</feature>
<dbReference type="SMART" id="SM00342">
    <property type="entry name" value="HTH_ARAC"/>
    <property type="match status" value="1"/>
</dbReference>
<comment type="caution">
    <text evidence="5">The sequence shown here is derived from an EMBL/GenBank/DDBJ whole genome shotgun (WGS) entry which is preliminary data.</text>
</comment>
<dbReference type="Gene3D" id="1.10.10.60">
    <property type="entry name" value="Homeodomain-like"/>
    <property type="match status" value="1"/>
</dbReference>
<proteinExistence type="predicted"/>
<dbReference type="InterPro" id="IPR018060">
    <property type="entry name" value="HTH_AraC"/>
</dbReference>
<dbReference type="Pfam" id="PF12625">
    <property type="entry name" value="Arabinose_bd"/>
    <property type="match status" value="1"/>
</dbReference>
<keyword evidence="2" id="KW-0238">DNA-binding</keyword>
<evidence type="ECO:0000313" key="6">
    <source>
        <dbReference type="Proteomes" id="UP001207654"/>
    </source>
</evidence>
<evidence type="ECO:0000313" key="5">
    <source>
        <dbReference type="EMBL" id="MCY1075068.1"/>
    </source>
</evidence>
<evidence type="ECO:0000256" key="3">
    <source>
        <dbReference type="ARBA" id="ARBA00023163"/>
    </source>
</evidence>
<reference evidence="5 6" key="1">
    <citation type="submission" date="2022-11" db="EMBL/GenBank/DDBJ databases">
        <title>Minimal conservation of predation-associated metabolite biosynthetic gene clusters underscores biosynthetic potential of Myxococcota including descriptions for ten novel species: Archangium lansinium sp. nov., Myxococcus landrumus sp. nov., Nannocystis bai.</title>
        <authorList>
            <person name="Ahearne A."/>
            <person name="Stevens C."/>
            <person name="Phillips K."/>
        </authorList>
    </citation>
    <scope>NUCLEOTIDE SEQUENCE [LARGE SCALE GENOMIC DNA]</scope>
    <source>
        <strain evidence="5 6">MIWBW</strain>
    </source>
</reference>
<evidence type="ECO:0000259" key="4">
    <source>
        <dbReference type="PROSITE" id="PS01124"/>
    </source>
</evidence>
<keyword evidence="6" id="KW-1185">Reference proteome</keyword>
<evidence type="ECO:0000256" key="1">
    <source>
        <dbReference type="ARBA" id="ARBA00023015"/>
    </source>
</evidence>
<dbReference type="Proteomes" id="UP001207654">
    <property type="component" value="Unassembled WGS sequence"/>
</dbReference>
<gene>
    <name evidence="5" type="ORF">OV287_11245</name>
</gene>
<dbReference type="InterPro" id="IPR032687">
    <property type="entry name" value="AraC-type_N"/>
</dbReference>
<dbReference type="PRINTS" id="PR00032">
    <property type="entry name" value="HTHARAC"/>
</dbReference>